<dbReference type="Pfam" id="PF02194">
    <property type="entry name" value="PXA"/>
    <property type="match status" value="1"/>
</dbReference>
<dbReference type="PANTHER" id="PTHR22999:SF23">
    <property type="entry name" value="SORTING NEXIN-16"/>
    <property type="match status" value="1"/>
</dbReference>
<evidence type="ECO:0000313" key="6">
    <source>
        <dbReference type="Proteomes" id="UP000799771"/>
    </source>
</evidence>
<sequence length="590" mass="65262">MTESTYREPNVSQSRSHSPQASTSSIPGGTGTNPPNQSRTTSTIRSTETHTFQADTNSDKATAAFIRRVLCSHNVLLGNGEKAGNTPRPIEDVLPPLTSSNEIDLQLYGIISVIIKEFVQTWYSKITPDHVFVNEVVQIIAHCTRAFEQRLRKVDLEALLLDEIPERLEAHLTSFRLANQHVSSTNSLVSNPRLIYHTLHPHPALSPVPTELVPSTVVEQRENESAWRQLLIQGVLVLLLPTEDLENGCLRSLVAEIFAEMILGNGISGKACEGWTLWEGITKIAESLQAVGAKEKDPPSADVNPEPSLTRLERYGLLSLPIEKGSEPKQPLVDSKRHHETIATVISGLFWAMLQYTLLACTAMRVVALTVAAPSSLPSRAIVSEQSSESTHQSQIPQVDALGLRRPLGVKRPIVSMRLWSCAAQFVELDIRMPWLLGFISMLRLGTLVGPGKVGDTDGVLDRYLSHAIHTHVLNPASLPDILRTVRSTLFPNNTMGPSRQTPSEEEAKEIKRNCAAALLDIVPLKVAAAFFATTSHDAQFRQVEETLDCFDDAYLNKHLIFQIVELIVIRLFPELGEQGVRELMEERIE</sequence>
<dbReference type="AlphaFoldDB" id="A0A6A6A195"/>
<name>A0A6A6A195_9PLEO</name>
<evidence type="ECO:0000259" key="4">
    <source>
        <dbReference type="PROSITE" id="PS51207"/>
    </source>
</evidence>
<dbReference type="SMART" id="SM00313">
    <property type="entry name" value="PXA"/>
    <property type="match status" value="1"/>
</dbReference>
<dbReference type="PROSITE" id="PS51207">
    <property type="entry name" value="PXA"/>
    <property type="match status" value="1"/>
</dbReference>
<evidence type="ECO:0000256" key="2">
    <source>
        <dbReference type="ARBA" id="ARBA00022490"/>
    </source>
</evidence>
<dbReference type="EMBL" id="ML977515">
    <property type="protein sequence ID" value="KAF2125772.1"/>
    <property type="molecule type" value="Genomic_DNA"/>
</dbReference>
<dbReference type="GO" id="GO:0005770">
    <property type="term" value="C:late endosome"/>
    <property type="evidence" value="ECO:0007669"/>
    <property type="project" value="TreeGrafter"/>
</dbReference>
<organism evidence="5 6">
    <name type="scientific">Dothidotthia symphoricarpi CBS 119687</name>
    <dbReference type="NCBI Taxonomy" id="1392245"/>
    <lineage>
        <taxon>Eukaryota</taxon>
        <taxon>Fungi</taxon>
        <taxon>Dikarya</taxon>
        <taxon>Ascomycota</taxon>
        <taxon>Pezizomycotina</taxon>
        <taxon>Dothideomycetes</taxon>
        <taxon>Pleosporomycetidae</taxon>
        <taxon>Pleosporales</taxon>
        <taxon>Dothidotthiaceae</taxon>
        <taxon>Dothidotthia</taxon>
    </lineage>
</organism>
<feature type="compositionally biased region" description="Low complexity" evidence="3">
    <location>
        <begin position="38"/>
        <end position="51"/>
    </location>
</feature>
<evidence type="ECO:0000313" key="5">
    <source>
        <dbReference type="EMBL" id="KAF2125772.1"/>
    </source>
</evidence>
<gene>
    <name evidence="5" type="ORF">P153DRAFT_298998</name>
</gene>
<keyword evidence="2" id="KW-0963">Cytoplasm</keyword>
<feature type="compositionally biased region" description="Polar residues" evidence="3">
    <location>
        <begin position="10"/>
        <end position="37"/>
    </location>
</feature>
<accession>A0A6A6A195</accession>
<feature type="region of interest" description="Disordered" evidence="3">
    <location>
        <begin position="1"/>
        <end position="55"/>
    </location>
</feature>
<keyword evidence="6" id="KW-1185">Reference proteome</keyword>
<evidence type="ECO:0000256" key="3">
    <source>
        <dbReference type="SAM" id="MobiDB-lite"/>
    </source>
</evidence>
<dbReference type="OrthoDB" id="5582218at2759"/>
<dbReference type="GO" id="GO:0045022">
    <property type="term" value="P:early endosome to late endosome transport"/>
    <property type="evidence" value="ECO:0007669"/>
    <property type="project" value="TreeGrafter"/>
</dbReference>
<dbReference type="GeneID" id="54404682"/>
<dbReference type="GO" id="GO:0005769">
    <property type="term" value="C:early endosome"/>
    <property type="evidence" value="ECO:0007669"/>
    <property type="project" value="TreeGrafter"/>
</dbReference>
<protein>
    <recommendedName>
        <fullName evidence="4">PXA domain-containing protein</fullName>
    </recommendedName>
</protein>
<evidence type="ECO:0000256" key="1">
    <source>
        <dbReference type="ARBA" id="ARBA00004496"/>
    </source>
</evidence>
<dbReference type="Proteomes" id="UP000799771">
    <property type="component" value="Unassembled WGS sequence"/>
</dbReference>
<feature type="domain" description="PXA" evidence="4">
    <location>
        <begin position="100"/>
        <end position="289"/>
    </location>
</feature>
<dbReference type="InterPro" id="IPR051837">
    <property type="entry name" value="SortingNexin/PXDomain-PKLike"/>
</dbReference>
<comment type="subcellular location">
    <subcellularLocation>
        <location evidence="1">Cytoplasm</location>
    </subcellularLocation>
</comment>
<reference evidence="5" key="1">
    <citation type="journal article" date="2020" name="Stud. Mycol.">
        <title>101 Dothideomycetes genomes: a test case for predicting lifestyles and emergence of pathogens.</title>
        <authorList>
            <person name="Haridas S."/>
            <person name="Albert R."/>
            <person name="Binder M."/>
            <person name="Bloem J."/>
            <person name="Labutti K."/>
            <person name="Salamov A."/>
            <person name="Andreopoulos B."/>
            <person name="Baker S."/>
            <person name="Barry K."/>
            <person name="Bills G."/>
            <person name="Bluhm B."/>
            <person name="Cannon C."/>
            <person name="Castanera R."/>
            <person name="Culley D."/>
            <person name="Daum C."/>
            <person name="Ezra D."/>
            <person name="Gonzalez J."/>
            <person name="Henrissat B."/>
            <person name="Kuo A."/>
            <person name="Liang C."/>
            <person name="Lipzen A."/>
            <person name="Lutzoni F."/>
            <person name="Magnuson J."/>
            <person name="Mondo S."/>
            <person name="Nolan M."/>
            <person name="Ohm R."/>
            <person name="Pangilinan J."/>
            <person name="Park H.-J."/>
            <person name="Ramirez L."/>
            <person name="Alfaro M."/>
            <person name="Sun H."/>
            <person name="Tritt A."/>
            <person name="Yoshinaga Y."/>
            <person name="Zwiers L.-H."/>
            <person name="Turgeon B."/>
            <person name="Goodwin S."/>
            <person name="Spatafora J."/>
            <person name="Crous P."/>
            <person name="Grigoriev I."/>
        </authorList>
    </citation>
    <scope>NUCLEOTIDE SEQUENCE</scope>
    <source>
        <strain evidence="5">CBS 119687</strain>
    </source>
</reference>
<proteinExistence type="predicted"/>
<dbReference type="InterPro" id="IPR003114">
    <property type="entry name" value="Phox_assoc"/>
</dbReference>
<dbReference type="GO" id="GO:0035091">
    <property type="term" value="F:phosphatidylinositol binding"/>
    <property type="evidence" value="ECO:0007669"/>
    <property type="project" value="TreeGrafter"/>
</dbReference>
<dbReference type="RefSeq" id="XP_033520164.1">
    <property type="nucleotide sequence ID" value="XM_033664250.1"/>
</dbReference>
<dbReference type="PANTHER" id="PTHR22999">
    <property type="entry name" value="PX SERINE/THREONINE KINASE PXK"/>
    <property type="match status" value="1"/>
</dbReference>